<organism evidence="2 3">
    <name type="scientific">Phytophthora fragariaefolia</name>
    <dbReference type="NCBI Taxonomy" id="1490495"/>
    <lineage>
        <taxon>Eukaryota</taxon>
        <taxon>Sar</taxon>
        <taxon>Stramenopiles</taxon>
        <taxon>Oomycota</taxon>
        <taxon>Peronosporomycetes</taxon>
        <taxon>Peronosporales</taxon>
        <taxon>Peronosporaceae</taxon>
        <taxon>Phytophthora</taxon>
    </lineage>
</organism>
<dbReference type="AlphaFoldDB" id="A0A9W6XED8"/>
<protein>
    <submittedName>
        <fullName evidence="2">Unnamed protein product</fullName>
    </submittedName>
</protein>
<evidence type="ECO:0000313" key="2">
    <source>
        <dbReference type="EMBL" id="GMF36874.1"/>
    </source>
</evidence>
<gene>
    <name evidence="2" type="ORF">Pfra01_001017100</name>
</gene>
<name>A0A9W6XED8_9STRA</name>
<feature type="compositionally biased region" description="Basic and acidic residues" evidence="1">
    <location>
        <begin position="158"/>
        <end position="176"/>
    </location>
</feature>
<evidence type="ECO:0000256" key="1">
    <source>
        <dbReference type="SAM" id="MobiDB-lite"/>
    </source>
</evidence>
<reference evidence="2" key="1">
    <citation type="submission" date="2023-04" db="EMBL/GenBank/DDBJ databases">
        <title>Phytophthora fragariaefolia NBRC 109709.</title>
        <authorList>
            <person name="Ichikawa N."/>
            <person name="Sato H."/>
            <person name="Tonouchi N."/>
        </authorList>
    </citation>
    <scope>NUCLEOTIDE SEQUENCE</scope>
    <source>
        <strain evidence="2">NBRC 109709</strain>
    </source>
</reference>
<feature type="region of interest" description="Disordered" evidence="1">
    <location>
        <begin position="1"/>
        <end position="33"/>
    </location>
</feature>
<comment type="caution">
    <text evidence="2">The sequence shown here is derived from an EMBL/GenBank/DDBJ whole genome shotgun (WGS) entry which is preliminary data.</text>
</comment>
<accession>A0A9W6XED8</accession>
<feature type="compositionally biased region" description="Polar residues" evidence="1">
    <location>
        <begin position="191"/>
        <end position="201"/>
    </location>
</feature>
<feature type="compositionally biased region" description="Polar residues" evidence="1">
    <location>
        <begin position="24"/>
        <end position="33"/>
    </location>
</feature>
<dbReference type="EMBL" id="BSXT01000969">
    <property type="protein sequence ID" value="GMF36874.1"/>
    <property type="molecule type" value="Genomic_DNA"/>
</dbReference>
<evidence type="ECO:0000313" key="3">
    <source>
        <dbReference type="Proteomes" id="UP001165121"/>
    </source>
</evidence>
<feature type="region of interest" description="Disordered" evidence="1">
    <location>
        <begin position="105"/>
        <end position="224"/>
    </location>
</feature>
<dbReference type="Proteomes" id="UP001165121">
    <property type="component" value="Unassembled WGS sequence"/>
</dbReference>
<keyword evidence="3" id="KW-1185">Reference proteome</keyword>
<sequence length="232" mass="25062">MKLVAVSVRHAPARSTSRLRRPSGSWQRSALSTTPGVHGARMVVIQWRFDKTSTVRSNPGYDGRKLLSMSRTKTSGTAVMTTGVATRSQGPSDIPNAPATETITGTSEAARATPPVRPRTTMDGPVPAHPTEYSGSRGEHEHGDGSHVTAAWCSSDGSSHRQDEVGGPREWNRDGESVDGGYGNRHATWKRNGSSGTPHNYDNTRDYHDGIGNNDYADDNDGYDNDYYDAAC</sequence>
<proteinExistence type="predicted"/>